<dbReference type="SUPFAM" id="SSF56420">
    <property type="entry name" value="Peptide deformylase"/>
    <property type="match status" value="1"/>
</dbReference>
<comment type="catalytic activity">
    <reaction evidence="2">
        <text>N-terminal N-formyl-L-methionyl-[peptide] + H2O = N-terminal L-methionyl-[peptide] + formate</text>
        <dbReference type="Rhea" id="RHEA:24420"/>
        <dbReference type="Rhea" id="RHEA-COMP:10639"/>
        <dbReference type="Rhea" id="RHEA-COMP:10640"/>
        <dbReference type="ChEBI" id="CHEBI:15377"/>
        <dbReference type="ChEBI" id="CHEBI:15740"/>
        <dbReference type="ChEBI" id="CHEBI:49298"/>
        <dbReference type="ChEBI" id="CHEBI:64731"/>
        <dbReference type="EC" id="3.5.1.88"/>
    </reaction>
</comment>
<dbReference type="InterPro" id="IPR036821">
    <property type="entry name" value="Peptide_deformylase_sf"/>
</dbReference>
<keyword evidence="2" id="KW-0479">Metal-binding</keyword>
<dbReference type="EMBL" id="CP025704">
    <property type="protein sequence ID" value="AUO00105.1"/>
    <property type="molecule type" value="Genomic_DNA"/>
</dbReference>
<evidence type="ECO:0000256" key="2">
    <source>
        <dbReference type="HAMAP-Rule" id="MF_00163"/>
    </source>
</evidence>
<dbReference type="PRINTS" id="PR01576">
    <property type="entry name" value="PDEFORMYLASE"/>
</dbReference>
<keyword evidence="4" id="KW-1185">Reference proteome</keyword>
<dbReference type="GO" id="GO:0046872">
    <property type="term" value="F:metal ion binding"/>
    <property type="evidence" value="ECO:0007669"/>
    <property type="project" value="UniProtKB-KW"/>
</dbReference>
<dbReference type="PIRSF" id="PIRSF004749">
    <property type="entry name" value="Pep_def"/>
    <property type="match status" value="1"/>
</dbReference>
<comment type="cofactor">
    <cofactor evidence="2">
        <name>Fe(2+)</name>
        <dbReference type="ChEBI" id="CHEBI:29033"/>
    </cofactor>
    <text evidence="2">Binds 1 Fe(2+) ion.</text>
</comment>
<dbReference type="Gene3D" id="3.90.45.10">
    <property type="entry name" value="Peptide deformylase"/>
    <property type="match status" value="1"/>
</dbReference>
<dbReference type="HAMAP" id="MF_00163">
    <property type="entry name" value="Pep_deformylase"/>
    <property type="match status" value="1"/>
</dbReference>
<protein>
    <recommendedName>
        <fullName evidence="2">Peptide deformylase</fullName>
        <shortName evidence="2">PDF</shortName>
        <ecNumber evidence="2">3.5.1.88</ecNumber>
    </recommendedName>
    <alternativeName>
        <fullName evidence="2">Polypeptide deformylase</fullName>
    </alternativeName>
</protein>
<keyword evidence="2" id="KW-0648">Protein biosynthesis</keyword>
<dbReference type="OrthoDB" id="9804313at2"/>
<name>A0A2K9NZJ3_BACTC</name>
<dbReference type="NCBIfam" id="NF001159">
    <property type="entry name" value="PRK00150.1-3"/>
    <property type="match status" value="1"/>
</dbReference>
<dbReference type="Proteomes" id="UP000235584">
    <property type="component" value="Chromosome"/>
</dbReference>
<dbReference type="NCBIfam" id="TIGR00079">
    <property type="entry name" value="pept_deformyl"/>
    <property type="match status" value="1"/>
</dbReference>
<feature type="binding site" evidence="2">
    <location>
        <position position="165"/>
    </location>
    <ligand>
        <name>Fe cation</name>
        <dbReference type="ChEBI" id="CHEBI:24875"/>
    </ligand>
</feature>
<dbReference type="KEGG" id="bsto:C0V70_18735"/>
<dbReference type="InterPro" id="IPR023635">
    <property type="entry name" value="Peptide_deformylase"/>
</dbReference>
<comment type="function">
    <text evidence="2">Removes the formyl group from the N-terminal Met of newly synthesized proteins. Requires at least a dipeptide for an efficient rate of reaction. N-terminal L-methionine is a prerequisite for activity but the enzyme has broad specificity at other positions.</text>
</comment>
<reference evidence="3 4" key="1">
    <citation type="submission" date="2018-01" db="EMBL/GenBank/DDBJ databases">
        <title>Complete genome sequence of Bacteriovorax stolpii DSM12778.</title>
        <authorList>
            <person name="Tang B."/>
            <person name="Chang J."/>
        </authorList>
    </citation>
    <scope>NUCLEOTIDE SEQUENCE [LARGE SCALE GENOMIC DNA]</scope>
    <source>
        <strain evidence="3 4">DSM 12778</strain>
    </source>
</reference>
<keyword evidence="2" id="KW-0378">Hydrolase</keyword>
<dbReference type="EC" id="3.5.1.88" evidence="2"/>
<evidence type="ECO:0000313" key="3">
    <source>
        <dbReference type="EMBL" id="AUO00105.1"/>
    </source>
</evidence>
<organism evidence="3 4">
    <name type="scientific">Bacteriovorax stolpii</name>
    <name type="common">Bdellovibrio stolpii</name>
    <dbReference type="NCBI Taxonomy" id="960"/>
    <lineage>
        <taxon>Bacteria</taxon>
        <taxon>Pseudomonadati</taxon>
        <taxon>Bdellovibrionota</taxon>
        <taxon>Bacteriovoracia</taxon>
        <taxon>Bacteriovoracales</taxon>
        <taxon>Bacteriovoracaceae</taxon>
        <taxon>Bacteriovorax</taxon>
    </lineage>
</organism>
<dbReference type="GO" id="GO:0006412">
    <property type="term" value="P:translation"/>
    <property type="evidence" value="ECO:0007669"/>
    <property type="project" value="UniProtKB-UniRule"/>
</dbReference>
<evidence type="ECO:0000256" key="1">
    <source>
        <dbReference type="ARBA" id="ARBA00010759"/>
    </source>
</evidence>
<feature type="binding site" evidence="2">
    <location>
        <position position="161"/>
    </location>
    <ligand>
        <name>Fe cation</name>
        <dbReference type="ChEBI" id="CHEBI:24875"/>
    </ligand>
</feature>
<dbReference type="PANTHER" id="PTHR10458:SF22">
    <property type="entry name" value="PEPTIDE DEFORMYLASE"/>
    <property type="match status" value="1"/>
</dbReference>
<dbReference type="RefSeq" id="WP_102245392.1">
    <property type="nucleotide sequence ID" value="NZ_CP025704.1"/>
</dbReference>
<gene>
    <name evidence="2 3" type="primary">def</name>
    <name evidence="3" type="ORF">C0V70_18735</name>
</gene>
<comment type="similarity">
    <text evidence="1 2">Belongs to the polypeptide deformylase family.</text>
</comment>
<proteinExistence type="inferred from homology"/>
<evidence type="ECO:0000313" key="4">
    <source>
        <dbReference type="Proteomes" id="UP000235584"/>
    </source>
</evidence>
<feature type="active site" evidence="2">
    <location>
        <position position="162"/>
    </location>
</feature>
<feature type="binding site" evidence="2">
    <location>
        <position position="119"/>
    </location>
    <ligand>
        <name>Fe cation</name>
        <dbReference type="ChEBI" id="CHEBI:24875"/>
    </ligand>
</feature>
<dbReference type="CDD" id="cd00487">
    <property type="entry name" value="Pep_deformylase"/>
    <property type="match status" value="1"/>
</dbReference>
<dbReference type="PANTHER" id="PTHR10458">
    <property type="entry name" value="PEPTIDE DEFORMYLASE"/>
    <property type="match status" value="1"/>
</dbReference>
<accession>A0A2K9NZJ3</accession>
<sequence>MKDNFLENYKLEGTKLPIFTYPAPVLKKVAAPVTEFNDELRALVKDMLFTMYHAPGIGLAAPQVGVSLRFFVLDIWFERDKVTMADGTEEWRLSDFKPMVFINPVFKNKTGEIIHEEGCLSVPGVYEDVKRAEFVTVEYQDMYGNHLSLDADELLSVCLQHENDHLDGIVFIDRLSFLKKQLIEKKFLKKQKKK</sequence>
<keyword evidence="2" id="KW-0408">Iron</keyword>
<dbReference type="AlphaFoldDB" id="A0A2K9NZJ3"/>
<dbReference type="GO" id="GO:0042586">
    <property type="term" value="F:peptide deformylase activity"/>
    <property type="evidence" value="ECO:0007669"/>
    <property type="project" value="UniProtKB-UniRule"/>
</dbReference>
<dbReference type="Pfam" id="PF01327">
    <property type="entry name" value="Pep_deformylase"/>
    <property type="match status" value="1"/>
</dbReference>